<accession>A0A917UNU6</accession>
<evidence type="ECO:0000313" key="2">
    <source>
        <dbReference type="EMBL" id="GGJ71350.1"/>
    </source>
</evidence>
<gene>
    <name evidence="2" type="ORF">GCM10008939_14650</name>
</gene>
<feature type="domain" description="Abortive phage infection protein C-terminal" evidence="1">
    <location>
        <begin position="247"/>
        <end position="554"/>
    </location>
</feature>
<reference evidence="2" key="2">
    <citation type="submission" date="2020-09" db="EMBL/GenBank/DDBJ databases">
        <authorList>
            <person name="Sun Q."/>
            <person name="Ohkuma M."/>
        </authorList>
    </citation>
    <scope>NUCLEOTIDE SEQUENCE</scope>
    <source>
        <strain evidence="2">JCM 14371</strain>
    </source>
</reference>
<name>A0A917UNU6_9DEIO</name>
<organism evidence="2 3">
    <name type="scientific">Deinococcus aquiradiocola</name>
    <dbReference type="NCBI Taxonomy" id="393059"/>
    <lineage>
        <taxon>Bacteria</taxon>
        <taxon>Thermotogati</taxon>
        <taxon>Deinococcota</taxon>
        <taxon>Deinococci</taxon>
        <taxon>Deinococcales</taxon>
        <taxon>Deinococcaceae</taxon>
        <taxon>Deinococcus</taxon>
    </lineage>
</organism>
<dbReference type="InterPro" id="IPR018891">
    <property type="entry name" value="AIPR_C"/>
</dbReference>
<reference evidence="2" key="1">
    <citation type="journal article" date="2014" name="Int. J. Syst. Evol. Microbiol.">
        <title>Complete genome sequence of Corynebacterium casei LMG S-19264T (=DSM 44701T), isolated from a smear-ripened cheese.</title>
        <authorList>
            <consortium name="US DOE Joint Genome Institute (JGI-PGF)"/>
            <person name="Walter F."/>
            <person name="Albersmeier A."/>
            <person name="Kalinowski J."/>
            <person name="Ruckert C."/>
        </authorList>
    </citation>
    <scope>NUCLEOTIDE SEQUENCE</scope>
    <source>
        <strain evidence="2">JCM 14371</strain>
    </source>
</reference>
<evidence type="ECO:0000313" key="3">
    <source>
        <dbReference type="Proteomes" id="UP000635726"/>
    </source>
</evidence>
<dbReference type="EMBL" id="BMOE01000004">
    <property type="protein sequence ID" value="GGJ71350.1"/>
    <property type="molecule type" value="Genomic_DNA"/>
</dbReference>
<keyword evidence="3" id="KW-1185">Reference proteome</keyword>
<protein>
    <recommendedName>
        <fullName evidence="1">Abortive phage infection protein C-terminal domain-containing protein</fullName>
    </recommendedName>
</protein>
<dbReference type="RefSeq" id="WP_188961768.1">
    <property type="nucleotide sequence ID" value="NZ_BMOE01000004.1"/>
</dbReference>
<dbReference type="Pfam" id="PF10592">
    <property type="entry name" value="AIPR"/>
    <property type="match status" value="1"/>
</dbReference>
<sequence>MTLQTGPSPLRNFAIEIEKQLESDAIRDGNSTDEALMQMYVLQLQEVGQCPDLTWVDLNVTGSKGQPGMTVHGWGIDTDRRLHLAGILSPKQAVQDENLPYVFGRKEVSDTFGKLVNTVSYLKDGKFLADEKHHRIAEMATQCRDLLAELDPEVVLHLFTTGHVKGGFASHNLSGVLLSSYVHDIEWLQKQQQDDPTDQLDLRDQPGGGLPCLVATRFPDGDPQVILTVLPGELLADLYDRRRDELLRRNVRIYLRSKMKVNRDMAASVRATPGLFIALNNGISAVANSASFSSDFSHMETLNDLQIVNGGQTTATIHEVWKDRNKKADISQLRVQAKITIIRGENGAEDELAEQLAISANSQSKVTASDLLSSDPYERSLESISRARRYPTGSVETGWFYERVRGQHAGALAFDARQEKVYPRDQVIDKSKAAQLLLAWRGLPHLASLGGEKALKAFKDDLKKDTQIEEAGGKVSEQYFDTLVGLAVIRREAEGPIAAEISMKPPLGHYLLAWLAEHRASSINLQQVARTGVLSNELLHTIQKVTPLISKVMRAHPESVPHESERPKRAGCWEEVKKIVLPEVQPVLPGATRSWTRDYSRQDWQAAKRWVQGTRNAQLRDRIINACRIVETGKGKAKKALLDAVMKDAIAKGFKPDLGAVQIGDPVSEVS</sequence>
<dbReference type="Proteomes" id="UP000635726">
    <property type="component" value="Unassembled WGS sequence"/>
</dbReference>
<dbReference type="AlphaFoldDB" id="A0A917UNU6"/>
<comment type="caution">
    <text evidence="2">The sequence shown here is derived from an EMBL/GenBank/DDBJ whole genome shotgun (WGS) entry which is preliminary data.</text>
</comment>
<proteinExistence type="predicted"/>
<evidence type="ECO:0000259" key="1">
    <source>
        <dbReference type="Pfam" id="PF10592"/>
    </source>
</evidence>